<feature type="domain" description="Zn(2)-C6 fungal-type" evidence="5">
    <location>
        <begin position="13"/>
        <end position="56"/>
    </location>
</feature>
<dbReference type="Pfam" id="PF00172">
    <property type="entry name" value="Zn_clus"/>
    <property type="match status" value="1"/>
</dbReference>
<dbReference type="InterPro" id="IPR036864">
    <property type="entry name" value="Zn2-C6_fun-type_DNA-bd_sf"/>
</dbReference>
<dbReference type="Gene3D" id="4.10.240.10">
    <property type="entry name" value="Zn(2)-C6 fungal-type DNA-binding domain"/>
    <property type="match status" value="1"/>
</dbReference>
<dbReference type="Pfam" id="PF11951">
    <property type="entry name" value="Fungal_trans_2"/>
    <property type="match status" value="1"/>
</dbReference>
<protein>
    <submittedName>
        <fullName evidence="6">Fungal-specific transcription factor domain-containing protein</fullName>
    </submittedName>
</protein>
<proteinExistence type="predicted"/>
<comment type="caution">
    <text evidence="6">The sequence shown here is derived from an EMBL/GenBank/DDBJ whole genome shotgun (WGS) entry which is preliminary data.</text>
</comment>
<dbReference type="InterPro" id="IPR053178">
    <property type="entry name" value="Osmoadaptation_assoc"/>
</dbReference>
<sequence length="483" mass="55260">MLQTRAVGPLDKRRKVTRCLGCAKRHIKCEGGFPCAYCIQKDTMCVPQQETGYGMTVFVHQTQRDNFRGAHRNSDWKSMAITNKQNTGVCLMNFIRRDQDTCFLDCFVSFIQQNMFTMNFPSLLPDLLPLIPKSPVLYHAVMAIGALDANRHSPGRVPHGGRTPRVDAISSYHTSLVSLQSCLGQENVMRKDDVLWATFFLGLFELLSDDSGEGWVKHMLYGTSKMLQLAGPSNCMSSLRRAFYDLFRVLEASRALLYNEETILSKECWLRLHKKSLCSRITTQWEPMEEILTLMIQTSAFSFRARAIVEKIPELERCTNPPVAWLGAEGLKIQETIYNWHTEALLQLFQDGPNTFLDLALLYYHALLIFLSGNYDYFPYWDKIPAPVLSPAEVFDHLIAILELSDQVLFQSKIPGVVLFFPLTVAGSRARHVDQRSKILSLLDQVFRNGFVVANRVREGLLERWAERDRRIKHPVMGSNYYV</sequence>
<dbReference type="Proteomes" id="UP001610335">
    <property type="component" value="Unassembled WGS sequence"/>
</dbReference>
<reference evidence="6 7" key="1">
    <citation type="submission" date="2024-07" db="EMBL/GenBank/DDBJ databases">
        <title>Section-level genome sequencing and comparative genomics of Aspergillus sections Usti and Cavernicolus.</title>
        <authorList>
            <consortium name="Lawrence Berkeley National Laboratory"/>
            <person name="Nybo J.L."/>
            <person name="Vesth T.C."/>
            <person name="Theobald S."/>
            <person name="Frisvad J.C."/>
            <person name="Larsen T.O."/>
            <person name="Kjaerboelling I."/>
            <person name="Rothschild-Mancinelli K."/>
            <person name="Lyhne E.K."/>
            <person name="Kogle M.E."/>
            <person name="Barry K."/>
            <person name="Clum A."/>
            <person name="Na H."/>
            <person name="Ledsgaard L."/>
            <person name="Lin J."/>
            <person name="Lipzen A."/>
            <person name="Kuo A."/>
            <person name="Riley R."/>
            <person name="Mondo S."/>
            <person name="LaButti K."/>
            <person name="Haridas S."/>
            <person name="Pangalinan J."/>
            <person name="Salamov A.A."/>
            <person name="Simmons B.A."/>
            <person name="Magnuson J.K."/>
            <person name="Chen J."/>
            <person name="Drula E."/>
            <person name="Henrissat B."/>
            <person name="Wiebenga A."/>
            <person name="Lubbers R.J."/>
            <person name="Gomes A.C."/>
            <person name="Makela M.R."/>
            <person name="Stajich J."/>
            <person name="Grigoriev I.V."/>
            <person name="Mortensen U.H."/>
            <person name="De vries R.P."/>
            <person name="Baker S.E."/>
            <person name="Andersen M.R."/>
        </authorList>
    </citation>
    <scope>NUCLEOTIDE SEQUENCE [LARGE SCALE GENOMIC DNA]</scope>
    <source>
        <strain evidence="6 7">CBS 600.67</strain>
    </source>
</reference>
<keyword evidence="4" id="KW-0539">Nucleus</keyword>
<evidence type="ECO:0000259" key="5">
    <source>
        <dbReference type="SMART" id="SM00066"/>
    </source>
</evidence>
<evidence type="ECO:0000256" key="2">
    <source>
        <dbReference type="ARBA" id="ARBA00023125"/>
    </source>
</evidence>
<keyword evidence="3" id="KW-0804">Transcription</keyword>
<keyword evidence="7" id="KW-1185">Reference proteome</keyword>
<dbReference type="PANTHER" id="PTHR38111">
    <property type="entry name" value="ZN(2)-C6 FUNGAL-TYPE DOMAIN-CONTAINING PROTEIN-RELATED"/>
    <property type="match status" value="1"/>
</dbReference>
<evidence type="ECO:0000313" key="7">
    <source>
        <dbReference type="Proteomes" id="UP001610335"/>
    </source>
</evidence>
<evidence type="ECO:0000313" key="6">
    <source>
        <dbReference type="EMBL" id="KAL2813956.1"/>
    </source>
</evidence>
<keyword evidence="1" id="KW-0805">Transcription regulation</keyword>
<accession>A0ABR4HEW4</accession>
<organism evidence="6 7">
    <name type="scientific">Aspergillus cavernicola</name>
    <dbReference type="NCBI Taxonomy" id="176166"/>
    <lineage>
        <taxon>Eukaryota</taxon>
        <taxon>Fungi</taxon>
        <taxon>Dikarya</taxon>
        <taxon>Ascomycota</taxon>
        <taxon>Pezizomycotina</taxon>
        <taxon>Eurotiomycetes</taxon>
        <taxon>Eurotiomycetidae</taxon>
        <taxon>Eurotiales</taxon>
        <taxon>Aspergillaceae</taxon>
        <taxon>Aspergillus</taxon>
        <taxon>Aspergillus subgen. Nidulantes</taxon>
    </lineage>
</organism>
<evidence type="ECO:0000256" key="1">
    <source>
        <dbReference type="ARBA" id="ARBA00023015"/>
    </source>
</evidence>
<dbReference type="SMART" id="SM00066">
    <property type="entry name" value="GAL4"/>
    <property type="match status" value="1"/>
</dbReference>
<evidence type="ECO:0000256" key="3">
    <source>
        <dbReference type="ARBA" id="ARBA00023163"/>
    </source>
</evidence>
<dbReference type="SUPFAM" id="SSF57701">
    <property type="entry name" value="Zn2/Cys6 DNA-binding domain"/>
    <property type="match status" value="1"/>
</dbReference>
<keyword evidence="2" id="KW-0238">DNA-binding</keyword>
<name>A0ABR4HEW4_9EURO</name>
<dbReference type="EMBL" id="JBFXLS010000134">
    <property type="protein sequence ID" value="KAL2813956.1"/>
    <property type="molecule type" value="Genomic_DNA"/>
</dbReference>
<evidence type="ECO:0000256" key="4">
    <source>
        <dbReference type="ARBA" id="ARBA00023242"/>
    </source>
</evidence>
<dbReference type="PANTHER" id="PTHR38111:SF2">
    <property type="entry name" value="FINGER DOMAIN PROTEIN, PUTATIVE (AFU_ORTHOLOGUE AFUA_1G01560)-RELATED"/>
    <property type="match status" value="1"/>
</dbReference>
<dbReference type="InterPro" id="IPR021858">
    <property type="entry name" value="Fun_TF"/>
</dbReference>
<gene>
    <name evidence="6" type="ORF">BDW59DRAFT_167351</name>
</gene>
<dbReference type="InterPro" id="IPR001138">
    <property type="entry name" value="Zn2Cys6_DnaBD"/>
</dbReference>